<evidence type="ECO:0000313" key="1">
    <source>
        <dbReference type="EMBL" id="EFE85888.1"/>
    </source>
</evidence>
<dbReference type="STRING" id="546275.FUSPEROL_02246"/>
<organism evidence="1 2">
    <name type="scientific">Fusobacterium periodonticum ATCC 33693</name>
    <dbReference type="NCBI Taxonomy" id="546275"/>
    <lineage>
        <taxon>Bacteria</taxon>
        <taxon>Fusobacteriati</taxon>
        <taxon>Fusobacteriota</taxon>
        <taxon>Fusobacteriia</taxon>
        <taxon>Fusobacteriales</taxon>
        <taxon>Fusobacteriaceae</taxon>
        <taxon>Fusobacterium</taxon>
    </lineage>
</organism>
<gene>
    <name evidence="1" type="ORF">FUSPEROL_02246</name>
</gene>
<proteinExistence type="predicted"/>
<dbReference type="HOGENOM" id="CLU_1832275_0_0_0"/>
<name>D4CXP9_9FUSO</name>
<protein>
    <submittedName>
        <fullName evidence="1">Uncharacterized protein</fullName>
    </submittedName>
</protein>
<accession>D4CXP9</accession>
<comment type="caution">
    <text evidence="1">The sequence shown here is derived from an EMBL/GenBank/DDBJ whole genome shotgun (WGS) entry which is preliminary data.</text>
</comment>
<dbReference type="AlphaFoldDB" id="D4CXP9"/>
<evidence type="ECO:0000313" key="2">
    <source>
        <dbReference type="Proteomes" id="UP000003748"/>
    </source>
</evidence>
<dbReference type="Proteomes" id="UP000003748">
    <property type="component" value="Unassembled WGS sequence"/>
</dbReference>
<dbReference type="EMBL" id="ACJY01000101">
    <property type="protein sequence ID" value="EFE85888.1"/>
    <property type="molecule type" value="Genomic_DNA"/>
</dbReference>
<sequence length="140" mass="16331">MIEKMAKFKFDGDVEVNGNIKSKSSNTVIEKKEENYNQWEFFKKVDGLLTDQIQKMVNIPSTLFTPAFSMPSKLMFSNVAKVIAIIKGVIYKFKKIDEALHKNRNESSKRKKIVRLSILNGFEKDKWIVNYYKKENKGDK</sequence>
<reference evidence="1 2" key="1">
    <citation type="submission" date="2010-02" db="EMBL/GenBank/DDBJ databases">
        <authorList>
            <person name="Weinstock G."/>
            <person name="Sodergren E."/>
            <person name="Clifton S."/>
            <person name="Fulton L."/>
            <person name="Fulton B."/>
            <person name="Courtney L."/>
            <person name="Fronick C."/>
            <person name="Harrison M."/>
            <person name="Strong C."/>
            <person name="Farmer C."/>
            <person name="Delahaunty K."/>
            <person name="Markovic C."/>
            <person name="Hall O."/>
            <person name="Minx P."/>
            <person name="Tomlinson C."/>
            <person name="Mitreva M."/>
            <person name="Nelson J."/>
            <person name="Hou S."/>
            <person name="Wollam A."/>
            <person name="Pepin K.H."/>
            <person name="Johnson M."/>
            <person name="Bhonagiri V."/>
            <person name="Zhang X."/>
            <person name="Suruliraj S."/>
            <person name="Warren W."/>
            <person name="Chinwalla A."/>
            <person name="Mardis E.R."/>
            <person name="Wilson R.K."/>
        </authorList>
    </citation>
    <scope>NUCLEOTIDE SEQUENCE [LARGE SCALE GENOMIC DNA]</scope>
    <source>
        <strain evidence="1 2">ATCC 33693</strain>
    </source>
</reference>